<dbReference type="PANTHER" id="PTHR46268">
    <property type="entry name" value="STRESS RESPONSE PROTEIN NHAX"/>
    <property type="match status" value="1"/>
</dbReference>
<comment type="similarity">
    <text evidence="1">Belongs to the universal stress protein A family.</text>
</comment>
<evidence type="ECO:0000259" key="2">
    <source>
        <dbReference type="Pfam" id="PF00582"/>
    </source>
</evidence>
<dbReference type="EMBL" id="BJZU01000142">
    <property type="protein sequence ID" value="GEP07233.1"/>
    <property type="molecule type" value="Genomic_DNA"/>
</dbReference>
<evidence type="ECO:0000313" key="6">
    <source>
        <dbReference type="Proteomes" id="UP001156856"/>
    </source>
</evidence>
<reference evidence="6" key="2">
    <citation type="journal article" date="2019" name="Int. J. Syst. Evol. Microbiol.">
        <title>The Global Catalogue of Microorganisms (GCM) 10K type strain sequencing project: providing services to taxonomists for standard genome sequencing and annotation.</title>
        <authorList>
            <consortium name="The Broad Institute Genomics Platform"/>
            <consortium name="The Broad Institute Genome Sequencing Center for Infectious Disease"/>
            <person name="Wu L."/>
            <person name="Ma J."/>
        </authorList>
    </citation>
    <scope>NUCLEOTIDE SEQUENCE [LARGE SCALE GENOMIC DNA]</scope>
    <source>
        <strain evidence="6">NBRC 107715</strain>
    </source>
</reference>
<dbReference type="Pfam" id="PF00582">
    <property type="entry name" value="Usp"/>
    <property type="match status" value="1"/>
</dbReference>
<organism evidence="3 5">
    <name type="scientific">Methylobacterium oxalidis</name>
    <dbReference type="NCBI Taxonomy" id="944322"/>
    <lineage>
        <taxon>Bacteria</taxon>
        <taxon>Pseudomonadati</taxon>
        <taxon>Pseudomonadota</taxon>
        <taxon>Alphaproteobacteria</taxon>
        <taxon>Hyphomicrobiales</taxon>
        <taxon>Methylobacteriaceae</taxon>
        <taxon>Methylobacterium</taxon>
    </lineage>
</organism>
<dbReference type="Gene3D" id="3.40.50.12370">
    <property type="match status" value="1"/>
</dbReference>
<dbReference type="EMBL" id="BSPK01000022">
    <property type="protein sequence ID" value="GLS63455.1"/>
    <property type="molecule type" value="Genomic_DNA"/>
</dbReference>
<dbReference type="SUPFAM" id="SSF52402">
    <property type="entry name" value="Adenine nucleotide alpha hydrolases-like"/>
    <property type="match status" value="2"/>
</dbReference>
<gene>
    <name evidence="4" type="ORF">GCM10007888_18360</name>
    <name evidence="3" type="ORF">MOX02_52710</name>
</gene>
<dbReference type="OrthoDB" id="9804721at2"/>
<dbReference type="Proteomes" id="UP000321960">
    <property type="component" value="Unassembled WGS sequence"/>
</dbReference>
<evidence type="ECO:0000313" key="4">
    <source>
        <dbReference type="EMBL" id="GLS63455.1"/>
    </source>
</evidence>
<protein>
    <recommendedName>
        <fullName evidence="2">UspA domain-containing protein</fullName>
    </recommendedName>
</protein>
<name>A0A512JB93_9HYPH</name>
<dbReference type="Proteomes" id="UP001156856">
    <property type="component" value="Unassembled WGS sequence"/>
</dbReference>
<evidence type="ECO:0000313" key="5">
    <source>
        <dbReference type="Proteomes" id="UP000321960"/>
    </source>
</evidence>
<evidence type="ECO:0000256" key="1">
    <source>
        <dbReference type="ARBA" id="ARBA00008791"/>
    </source>
</evidence>
<feature type="domain" description="UspA" evidence="2">
    <location>
        <begin position="212"/>
        <end position="266"/>
    </location>
</feature>
<dbReference type="InterPro" id="IPR006016">
    <property type="entry name" value="UspA"/>
</dbReference>
<sequence>MSIASIMVSLDLGARAAERVRLAAGLASRFGATLTGIAARKMPNPGPGEDLKTIQAAYKEEQTKLEKDLKRCREVFEQSCGAEIRTAWHQAEADATSFLVRQALAADLVIVGRETDNDTGTLAALPGPVLMEVGRPVLVAPGTDHLRAERIVVAWKDAPEARRAVSAALPLIRRAKQVFVVSAGEEARFTGAEQVCGFLNLHGAQATTHLLTATSREVADEILRFTTREDADLVVMGGYGHSRLREWLFGGVTRDVLQTSPVCCLMSH</sequence>
<comment type="caution">
    <text evidence="3">The sequence shown here is derived from an EMBL/GenBank/DDBJ whole genome shotgun (WGS) entry which is preliminary data.</text>
</comment>
<reference evidence="4" key="4">
    <citation type="submission" date="2023-01" db="EMBL/GenBank/DDBJ databases">
        <title>Draft genome sequence of Methylobacterium oxalidis strain NBRC 107715.</title>
        <authorList>
            <person name="Sun Q."/>
            <person name="Mori K."/>
        </authorList>
    </citation>
    <scope>NUCLEOTIDE SEQUENCE</scope>
    <source>
        <strain evidence="4">NBRC 107715</strain>
    </source>
</reference>
<reference evidence="3 5" key="3">
    <citation type="submission" date="2019-07" db="EMBL/GenBank/DDBJ databases">
        <title>Whole genome shotgun sequence of Methylobacterium oxalidis NBRC 107715.</title>
        <authorList>
            <person name="Hosoyama A."/>
            <person name="Uohara A."/>
            <person name="Ohji S."/>
            <person name="Ichikawa N."/>
        </authorList>
    </citation>
    <scope>NUCLEOTIDE SEQUENCE [LARGE SCALE GENOMIC DNA]</scope>
    <source>
        <strain evidence="3 5">NBRC 107715</strain>
    </source>
</reference>
<dbReference type="CDD" id="cd00293">
    <property type="entry name" value="USP-like"/>
    <property type="match status" value="1"/>
</dbReference>
<reference evidence="4" key="1">
    <citation type="journal article" date="2014" name="Int. J. Syst. Evol. Microbiol.">
        <title>Complete genome of a new Firmicutes species belonging to the dominant human colonic microbiota ('Ruminococcus bicirculans') reveals two chromosomes and a selective capacity to utilize plant glucans.</title>
        <authorList>
            <consortium name="NISC Comparative Sequencing Program"/>
            <person name="Wegmann U."/>
            <person name="Louis P."/>
            <person name="Goesmann A."/>
            <person name="Henrissat B."/>
            <person name="Duncan S.H."/>
            <person name="Flint H.J."/>
        </authorList>
    </citation>
    <scope>NUCLEOTIDE SEQUENCE</scope>
    <source>
        <strain evidence="4">NBRC 107715</strain>
    </source>
</reference>
<dbReference type="AlphaFoldDB" id="A0A512JB93"/>
<keyword evidence="6" id="KW-1185">Reference proteome</keyword>
<evidence type="ECO:0000313" key="3">
    <source>
        <dbReference type="EMBL" id="GEP07233.1"/>
    </source>
</evidence>
<proteinExistence type="inferred from homology"/>
<dbReference type="RefSeq" id="WP_147028705.1">
    <property type="nucleotide sequence ID" value="NZ_BJZU01000142.1"/>
</dbReference>
<dbReference type="PANTHER" id="PTHR46268:SF15">
    <property type="entry name" value="UNIVERSAL STRESS PROTEIN HP_0031"/>
    <property type="match status" value="1"/>
</dbReference>
<accession>A0A512JB93</accession>